<reference evidence="4 5" key="1">
    <citation type="submission" date="2020-02" db="EMBL/GenBank/DDBJ databases">
        <authorList>
            <person name="Zheng R.K."/>
            <person name="Sun C.M."/>
        </authorList>
    </citation>
    <scope>NUCLEOTIDE SEQUENCE [LARGE SCALE GENOMIC DNA]</scope>
    <source>
        <strain evidence="5">rifampicinis</strain>
    </source>
</reference>
<evidence type="ECO:0000259" key="3">
    <source>
        <dbReference type="Pfam" id="PF00171"/>
    </source>
</evidence>
<sequence length="527" mass="56287">MTLQPILINGTWQQATGPDGDFKAHNPATTEPLDHDYPVSSWGDLEAMLTAAQEAVVALRDTSPEMLADFLYAYADLIDVHKAELVQTAHLETALPAETRLTGELGRTTNQLRQAGDATRARTWVTATIDTSANIRAMYGPINGPVVVFGPNNFPLAFNGVSGGDFAAAIAAGNPVIAKGHPSHPRTTQLLAELALEAINKTDAPKALVQMFYHTSNENGLKLVSHPITGATGFTGSRGGGMALKAAADEAGKPIYLEMSSVNPIVILPGVLDERRDDVAQELYASCTLGAGQFCTNPGLVLMIDSDDAQQFVQSVKDRMEANEPAPMLNESGVKTLQQGVDNWAEHGATRITGGHAMDAEGFKFAHTLYTVPGETFLANSEALQKEAFGATSLIVLAKDAAELKSLIEALEGNLTGCFYSAESGADDALYDDLVPILRTRVGRLLNDKMPTGVAVSPAMQHGGPYPATGHPGFTSVGIPAAIHRFAAWYSYDNVRPHRLPPELKDKNPTGTMWRFIDLAWTQSDVG</sequence>
<evidence type="ECO:0000256" key="1">
    <source>
        <dbReference type="ARBA" id="ARBA00023002"/>
    </source>
</evidence>
<dbReference type="RefSeq" id="WP_195170986.1">
    <property type="nucleotide sequence ID" value="NZ_CP062983.1"/>
</dbReference>
<evidence type="ECO:0000256" key="2">
    <source>
        <dbReference type="SAM" id="MobiDB-lite"/>
    </source>
</evidence>
<dbReference type="Proteomes" id="UP000594468">
    <property type="component" value="Chromosome"/>
</dbReference>
<protein>
    <submittedName>
        <fullName evidence="4">Aldehyde dehydrogenase (NADP(+))</fullName>
    </submittedName>
</protein>
<dbReference type="PANTHER" id="PTHR43353">
    <property type="entry name" value="SUCCINATE-SEMIALDEHYDE DEHYDROGENASE, MITOCHONDRIAL"/>
    <property type="match status" value="1"/>
</dbReference>
<dbReference type="InterPro" id="IPR044151">
    <property type="entry name" value="ALDH_KGSADH"/>
</dbReference>
<dbReference type="SUPFAM" id="SSF53720">
    <property type="entry name" value="ALDH-like"/>
    <property type="match status" value="1"/>
</dbReference>
<dbReference type="Gene3D" id="3.40.309.10">
    <property type="entry name" value="Aldehyde Dehydrogenase, Chain A, domain 2"/>
    <property type="match status" value="1"/>
</dbReference>
<dbReference type="InterPro" id="IPR015590">
    <property type="entry name" value="Aldehyde_DH_dom"/>
</dbReference>
<feature type="region of interest" description="Disordered" evidence="2">
    <location>
        <begin position="1"/>
        <end position="33"/>
    </location>
</feature>
<dbReference type="InterPro" id="IPR016162">
    <property type="entry name" value="Ald_DH_N"/>
</dbReference>
<feature type="domain" description="Aldehyde dehydrogenase" evidence="3">
    <location>
        <begin position="20"/>
        <end position="423"/>
    </location>
</feature>
<dbReference type="EMBL" id="CP062983">
    <property type="protein sequence ID" value="QPC82917.1"/>
    <property type="molecule type" value="Genomic_DNA"/>
</dbReference>
<dbReference type="PANTHER" id="PTHR43353:SF3">
    <property type="entry name" value="ALDEHYDE DEHYDROGENASE-RELATED"/>
    <property type="match status" value="1"/>
</dbReference>
<dbReference type="InterPro" id="IPR016163">
    <property type="entry name" value="Ald_DH_C"/>
</dbReference>
<gene>
    <name evidence="4" type="ORF">G4Y79_00665</name>
</gene>
<keyword evidence="1" id="KW-0560">Oxidoreductase</keyword>
<organism evidence="4 5">
    <name type="scientific">Phototrophicus methaneseepsis</name>
    <dbReference type="NCBI Taxonomy" id="2710758"/>
    <lineage>
        <taxon>Bacteria</taxon>
        <taxon>Bacillati</taxon>
        <taxon>Chloroflexota</taxon>
        <taxon>Candidatus Thermofontia</taxon>
        <taxon>Phototrophicales</taxon>
        <taxon>Phototrophicaceae</taxon>
        <taxon>Phototrophicus</taxon>
    </lineage>
</organism>
<dbReference type="AlphaFoldDB" id="A0A7S8IEU1"/>
<keyword evidence="5" id="KW-1185">Reference proteome</keyword>
<dbReference type="Gene3D" id="3.40.605.10">
    <property type="entry name" value="Aldehyde Dehydrogenase, Chain A, domain 1"/>
    <property type="match status" value="1"/>
</dbReference>
<accession>A0A7S8IEU1</accession>
<proteinExistence type="predicted"/>
<name>A0A7S8IEU1_9CHLR</name>
<dbReference type="KEGG" id="pmet:G4Y79_00665"/>
<dbReference type="Pfam" id="PF00171">
    <property type="entry name" value="Aldedh"/>
    <property type="match status" value="1"/>
</dbReference>
<dbReference type="InterPro" id="IPR050740">
    <property type="entry name" value="Aldehyde_DH_Superfamily"/>
</dbReference>
<dbReference type="CDD" id="cd07129">
    <property type="entry name" value="ALDH_KGSADH"/>
    <property type="match status" value="1"/>
</dbReference>
<dbReference type="InterPro" id="IPR016161">
    <property type="entry name" value="Ald_DH/histidinol_DH"/>
</dbReference>
<evidence type="ECO:0000313" key="4">
    <source>
        <dbReference type="EMBL" id="QPC82917.1"/>
    </source>
</evidence>
<evidence type="ECO:0000313" key="5">
    <source>
        <dbReference type="Proteomes" id="UP000594468"/>
    </source>
</evidence>
<dbReference type="GO" id="GO:0016620">
    <property type="term" value="F:oxidoreductase activity, acting on the aldehyde or oxo group of donors, NAD or NADP as acceptor"/>
    <property type="evidence" value="ECO:0007669"/>
    <property type="project" value="InterPro"/>
</dbReference>